<dbReference type="EMBL" id="KB201611">
    <property type="protein sequence ID" value="ESO95784.1"/>
    <property type="molecule type" value="Genomic_DNA"/>
</dbReference>
<dbReference type="OrthoDB" id="414243at2759"/>
<dbReference type="CTD" id="20238362"/>
<dbReference type="SUPFAM" id="SSF52833">
    <property type="entry name" value="Thioredoxin-like"/>
    <property type="match status" value="1"/>
</dbReference>
<evidence type="ECO:0000256" key="2">
    <source>
        <dbReference type="ARBA" id="ARBA00022613"/>
    </source>
</evidence>
<keyword evidence="2" id="KW-0273">Eye lens protein</keyword>
<dbReference type="SFLD" id="SFLDS00019">
    <property type="entry name" value="Glutathione_Transferase_(cytos"/>
    <property type="match status" value="1"/>
</dbReference>
<dbReference type="HOGENOM" id="CLU_039475_1_0_1"/>
<dbReference type="CDD" id="cd03039">
    <property type="entry name" value="GST_N_Sigma_like"/>
    <property type="match status" value="1"/>
</dbReference>
<dbReference type="InterPro" id="IPR004045">
    <property type="entry name" value="Glutathione_S-Trfase_N"/>
</dbReference>
<dbReference type="InterPro" id="IPR004046">
    <property type="entry name" value="GST_C"/>
</dbReference>
<dbReference type="SFLD" id="SFLDG01205">
    <property type="entry name" value="AMPS.1"/>
    <property type="match status" value="1"/>
</dbReference>
<dbReference type="InterPro" id="IPR036282">
    <property type="entry name" value="Glutathione-S-Trfase_C_sf"/>
</dbReference>
<dbReference type="PROSITE" id="PS50405">
    <property type="entry name" value="GST_CTER"/>
    <property type="match status" value="1"/>
</dbReference>
<dbReference type="KEGG" id="lgi:LOTGIDRAFT_160331"/>
<dbReference type="GO" id="GO:0006749">
    <property type="term" value="P:glutathione metabolic process"/>
    <property type="evidence" value="ECO:0007669"/>
    <property type="project" value="TreeGrafter"/>
</dbReference>
<dbReference type="CDD" id="cd03192">
    <property type="entry name" value="GST_C_Sigma_like"/>
    <property type="match status" value="1"/>
</dbReference>
<dbReference type="PANTHER" id="PTHR11571:SF150">
    <property type="entry name" value="GLUTATHIONE S-TRANSFERASE"/>
    <property type="match status" value="1"/>
</dbReference>
<evidence type="ECO:0000313" key="6">
    <source>
        <dbReference type="Proteomes" id="UP000030746"/>
    </source>
</evidence>
<keyword evidence="6" id="KW-1185">Reference proteome</keyword>
<feature type="domain" description="GST N-terminal" evidence="3">
    <location>
        <begin position="2"/>
        <end position="79"/>
    </location>
</feature>
<dbReference type="PROSITE" id="PS50404">
    <property type="entry name" value="GST_NTER"/>
    <property type="match status" value="1"/>
</dbReference>
<dbReference type="AlphaFoldDB" id="V4C2N5"/>
<dbReference type="RefSeq" id="XP_009053627.1">
    <property type="nucleotide sequence ID" value="XM_009055379.1"/>
</dbReference>
<dbReference type="SUPFAM" id="SSF47616">
    <property type="entry name" value="GST C-terminal domain-like"/>
    <property type="match status" value="1"/>
</dbReference>
<comment type="similarity">
    <text evidence="1">Belongs to the GST superfamily.</text>
</comment>
<dbReference type="Gene3D" id="3.40.30.10">
    <property type="entry name" value="Glutaredoxin"/>
    <property type="match status" value="1"/>
</dbReference>
<evidence type="ECO:0000313" key="5">
    <source>
        <dbReference type="EMBL" id="ESO95784.1"/>
    </source>
</evidence>
<evidence type="ECO:0008006" key="7">
    <source>
        <dbReference type="Google" id="ProtNLM"/>
    </source>
</evidence>
<reference evidence="5 6" key="1">
    <citation type="journal article" date="2013" name="Nature">
        <title>Insights into bilaterian evolution from three spiralian genomes.</title>
        <authorList>
            <person name="Simakov O."/>
            <person name="Marletaz F."/>
            <person name="Cho S.J."/>
            <person name="Edsinger-Gonzales E."/>
            <person name="Havlak P."/>
            <person name="Hellsten U."/>
            <person name="Kuo D.H."/>
            <person name="Larsson T."/>
            <person name="Lv J."/>
            <person name="Arendt D."/>
            <person name="Savage R."/>
            <person name="Osoegawa K."/>
            <person name="de Jong P."/>
            <person name="Grimwood J."/>
            <person name="Chapman J.A."/>
            <person name="Shapiro H."/>
            <person name="Aerts A."/>
            <person name="Otillar R.P."/>
            <person name="Terry A.Y."/>
            <person name="Boore J.L."/>
            <person name="Grigoriev I.V."/>
            <person name="Lindberg D.R."/>
            <person name="Seaver E.C."/>
            <person name="Weisblat D.A."/>
            <person name="Putnam N.H."/>
            <person name="Rokhsar D.S."/>
        </authorList>
    </citation>
    <scope>NUCLEOTIDE SEQUENCE [LARGE SCALE GENOMIC DNA]</scope>
</reference>
<dbReference type="InterPro" id="IPR040079">
    <property type="entry name" value="Glutathione_S-Trfase"/>
</dbReference>
<dbReference type="Proteomes" id="UP000030746">
    <property type="component" value="Unassembled WGS sequence"/>
</dbReference>
<evidence type="ECO:0000259" key="4">
    <source>
        <dbReference type="PROSITE" id="PS50405"/>
    </source>
</evidence>
<dbReference type="InterPro" id="IPR036249">
    <property type="entry name" value="Thioredoxin-like_sf"/>
</dbReference>
<protein>
    <recommendedName>
        <fullName evidence="7">Glutathione transferase</fullName>
    </recommendedName>
</protein>
<dbReference type="FunFam" id="3.40.30.10:FF:000258">
    <property type="entry name" value="Glutathione S-transferase"/>
    <property type="match status" value="1"/>
</dbReference>
<dbReference type="PANTHER" id="PTHR11571">
    <property type="entry name" value="GLUTATHIONE S-TRANSFERASE"/>
    <property type="match status" value="1"/>
</dbReference>
<dbReference type="OMA" id="SDIYIDW"/>
<dbReference type="Gene3D" id="1.20.1050.10">
    <property type="match status" value="1"/>
</dbReference>
<organism evidence="5 6">
    <name type="scientific">Lottia gigantea</name>
    <name type="common">Giant owl limpet</name>
    <dbReference type="NCBI Taxonomy" id="225164"/>
    <lineage>
        <taxon>Eukaryota</taxon>
        <taxon>Metazoa</taxon>
        <taxon>Spiralia</taxon>
        <taxon>Lophotrochozoa</taxon>
        <taxon>Mollusca</taxon>
        <taxon>Gastropoda</taxon>
        <taxon>Patellogastropoda</taxon>
        <taxon>Lottioidea</taxon>
        <taxon>Lottiidae</taxon>
        <taxon>Lottia</taxon>
    </lineage>
</organism>
<evidence type="ECO:0000259" key="3">
    <source>
        <dbReference type="PROSITE" id="PS50404"/>
    </source>
</evidence>
<proteinExistence type="inferred from homology"/>
<dbReference type="Pfam" id="PF02798">
    <property type="entry name" value="GST_N"/>
    <property type="match status" value="1"/>
</dbReference>
<feature type="domain" description="GST C-terminal" evidence="4">
    <location>
        <begin position="81"/>
        <end position="197"/>
    </location>
</feature>
<dbReference type="InterPro" id="IPR050213">
    <property type="entry name" value="GST_superfamily"/>
</dbReference>
<sequence>MPTYRLHYFDVRGRGEGIRLLFAASGQKYEDKRYTRDEWNLFKPRTPFSQMPVLEIDGKLYGQSGAIGQYLARSFSLYGKNNIDALNIDVVVDCAKDFVHEYVIAVDEKDEERKKCLMERLTSEVIPQYITQSENLVGPSGYFVGDSMTYADIYLYDIVDNIIRLKEDAISNSPKLLNNRKLLESSPRLSTYLKSRK</sequence>
<name>V4C2N5_LOTGI</name>
<dbReference type="Pfam" id="PF14497">
    <property type="entry name" value="GST_C_3"/>
    <property type="match status" value="1"/>
</dbReference>
<evidence type="ECO:0000256" key="1">
    <source>
        <dbReference type="ARBA" id="ARBA00007409"/>
    </source>
</evidence>
<dbReference type="InterPro" id="IPR010987">
    <property type="entry name" value="Glutathione-S-Trfase_C-like"/>
</dbReference>
<gene>
    <name evidence="5" type="ORF">LOTGIDRAFT_160331</name>
</gene>
<dbReference type="FunFam" id="1.20.1050.10:FF:000030">
    <property type="entry name" value="Glutathione S-transferase S1"/>
    <property type="match status" value="1"/>
</dbReference>
<dbReference type="SFLD" id="SFLDG00363">
    <property type="entry name" value="AMPS_(cytGST):_Alpha-__Mu-__Pi"/>
    <property type="match status" value="1"/>
</dbReference>
<dbReference type="STRING" id="225164.V4C2N5"/>
<dbReference type="GO" id="GO:0005212">
    <property type="term" value="F:structural constituent of eye lens"/>
    <property type="evidence" value="ECO:0007669"/>
    <property type="project" value="UniProtKB-KW"/>
</dbReference>
<accession>V4C2N5</accession>
<dbReference type="GeneID" id="20238362"/>
<dbReference type="GO" id="GO:0004364">
    <property type="term" value="F:glutathione transferase activity"/>
    <property type="evidence" value="ECO:0007669"/>
    <property type="project" value="TreeGrafter"/>
</dbReference>